<dbReference type="Pfam" id="PF07330">
    <property type="entry name" value="DUF1467"/>
    <property type="match status" value="1"/>
</dbReference>
<keyword evidence="1" id="KW-0472">Membrane</keyword>
<dbReference type="EMBL" id="CP029426">
    <property type="protein sequence ID" value="AWM01549.1"/>
    <property type="molecule type" value="Genomic_DNA"/>
</dbReference>
<dbReference type="RefSeq" id="WP_094891743.1">
    <property type="nucleotide sequence ID" value="NZ_CP029426.2"/>
</dbReference>
<protein>
    <submittedName>
        <fullName evidence="2">DUF1467 domain-containing protein</fullName>
    </submittedName>
</protein>
<accession>A0A2U8PUY1</accession>
<dbReference type="OrthoDB" id="9804637at2"/>
<evidence type="ECO:0000256" key="1">
    <source>
        <dbReference type="SAM" id="Phobius"/>
    </source>
</evidence>
<organism evidence="2 3">
    <name type="scientific">Bradyrhizobium amphicarpaeae</name>
    <dbReference type="NCBI Taxonomy" id="1404768"/>
    <lineage>
        <taxon>Bacteria</taxon>
        <taxon>Pseudomonadati</taxon>
        <taxon>Pseudomonadota</taxon>
        <taxon>Alphaproteobacteria</taxon>
        <taxon>Hyphomicrobiales</taxon>
        <taxon>Nitrobacteraceae</taxon>
        <taxon>Bradyrhizobium</taxon>
    </lineage>
</organism>
<dbReference type="AlphaFoldDB" id="A0A2U8PUY1"/>
<evidence type="ECO:0000313" key="2">
    <source>
        <dbReference type="EMBL" id="AWM01549.1"/>
    </source>
</evidence>
<sequence>MAIQISTAIAIYFVIWWVALFLTLPFGVRSQHEDGGGAPGTDPGAPILTRMRSKLIWTTIISAIIYGLCMVAYHAGYLSIERLSKLMGMPF</sequence>
<gene>
    <name evidence="2" type="ORF">CIT40_16895</name>
</gene>
<reference evidence="2 3" key="2">
    <citation type="journal article" date="2019" name="Int. J. Syst. Evol. Microbiol.">
        <title>Description and complete genome sequence of Bradyrhizobium amphicarpaeae sp. nov., harbouring photosystem and nitrogen-fixation genes.</title>
        <authorList>
            <person name="Bromfield E.S.P."/>
            <person name="Cloutier S."/>
            <person name="Nguyen H.D.T."/>
        </authorList>
    </citation>
    <scope>NUCLEOTIDE SEQUENCE [LARGE SCALE GENOMIC DNA]</scope>
    <source>
        <strain evidence="2 3">39S1MB</strain>
    </source>
</reference>
<dbReference type="Proteomes" id="UP000215884">
    <property type="component" value="Chromosome"/>
</dbReference>
<proteinExistence type="predicted"/>
<name>A0A2U8PUY1_9BRAD</name>
<evidence type="ECO:0000313" key="3">
    <source>
        <dbReference type="Proteomes" id="UP000215884"/>
    </source>
</evidence>
<feature type="transmembrane region" description="Helical" evidence="1">
    <location>
        <begin position="7"/>
        <end position="28"/>
    </location>
</feature>
<keyword evidence="1" id="KW-1133">Transmembrane helix</keyword>
<reference evidence="2 3" key="1">
    <citation type="journal article" date="2017" name="Syst. Appl. Microbiol.">
        <title>Soybeans inoculated with root zone soils of Canadian native legumes harbour diverse and novel Bradyrhizobium spp. that possess agricultural potential.</title>
        <authorList>
            <person name="Bromfield E.S.P."/>
            <person name="Cloutier S."/>
            <person name="Tambong J.T."/>
            <person name="Tran Thi T.V."/>
        </authorList>
    </citation>
    <scope>NUCLEOTIDE SEQUENCE [LARGE SCALE GENOMIC DNA]</scope>
    <source>
        <strain evidence="2 3">39S1MB</strain>
    </source>
</reference>
<keyword evidence="1" id="KW-0812">Transmembrane</keyword>
<keyword evidence="3" id="KW-1185">Reference proteome</keyword>
<dbReference type="InterPro" id="IPR009935">
    <property type="entry name" value="DUF1467"/>
</dbReference>
<dbReference type="KEGG" id="brq:CIT40_16895"/>
<feature type="transmembrane region" description="Helical" evidence="1">
    <location>
        <begin position="55"/>
        <end position="80"/>
    </location>
</feature>